<sequence>MPQPPLPPLAPLDRLWLTEAVRLREEHAGPLDDAEANRQARAQGGSLPELIEHRALWLARRDGLIEALRHWRQGAKLAGIALVLLALFTGAGLALAALGDGVRPVNVFWALGSLLGLNLLTLLGWLLGFFLAGDSGAALGRLWLWLSQKLARDARAVQLAPALLAVLDQRRLGRWLLGLGVHGLWLVAMGSALLTLLALLATRRYGFVWETTILGDSTFINLTQTLGTLPSLLGFSVPDIEQIRASGALGSGALAGTASAGGTETARQSWAGWLVGVVLVYGLLPRLLLAMLCLWRWRHGRARLRLDLQLPAYRLLRERLQPTSERLGISDAAPQQLHAPSAGAQLDGSEGAVLVAIELDPSHPWPPKLPKTVADAGVLDDREQRRRLLEQLTRFPPQRLAIACDPRRSPDRGTLALIGELSRCAAQSRVWLLQPPAGEALDSHRLQDWHQALDSVGLPHSGSAPMTWLETGHD</sequence>
<dbReference type="RefSeq" id="WP_102846845.1">
    <property type="nucleotide sequence ID" value="NZ_JAETZY010000002.1"/>
</dbReference>
<dbReference type="AlphaFoldDB" id="A0A2N8SSM0"/>
<protein>
    <submittedName>
        <fullName evidence="3">DUF2868 domain-containing protein</fullName>
    </submittedName>
</protein>
<dbReference type="OrthoDB" id="6210861at2"/>
<dbReference type="EMBL" id="POUW01000004">
    <property type="protein sequence ID" value="PNG05497.1"/>
    <property type="molecule type" value="Genomic_DNA"/>
</dbReference>
<feature type="region of interest" description="Disordered" evidence="1">
    <location>
        <begin position="455"/>
        <end position="474"/>
    </location>
</feature>
<reference evidence="3 4" key="1">
    <citation type="submission" date="2018-01" db="EMBL/GenBank/DDBJ databases">
        <title>Denitrification phenotypes of diverse strains of Pseudomonas stutzeri.</title>
        <authorList>
            <person name="Milligan D.A."/>
            <person name="Bergaust L."/>
            <person name="Bakken L.R."/>
            <person name="Frostegard A."/>
        </authorList>
    </citation>
    <scope>NUCLEOTIDE SEQUENCE [LARGE SCALE GENOMIC DNA]</scope>
    <source>
        <strain evidence="3 4">28a3</strain>
    </source>
</reference>
<dbReference type="Pfam" id="PF11067">
    <property type="entry name" value="DUF2868"/>
    <property type="match status" value="1"/>
</dbReference>
<dbReference type="Proteomes" id="UP000235897">
    <property type="component" value="Unassembled WGS sequence"/>
</dbReference>
<keyword evidence="2" id="KW-0812">Transmembrane</keyword>
<evidence type="ECO:0000313" key="3">
    <source>
        <dbReference type="EMBL" id="PNG05497.1"/>
    </source>
</evidence>
<evidence type="ECO:0000313" key="4">
    <source>
        <dbReference type="Proteomes" id="UP000235897"/>
    </source>
</evidence>
<feature type="transmembrane region" description="Helical" evidence="2">
    <location>
        <begin position="270"/>
        <end position="295"/>
    </location>
</feature>
<organism evidence="3 4">
    <name type="scientific">Stutzerimonas stutzeri</name>
    <name type="common">Pseudomonas stutzeri</name>
    <dbReference type="NCBI Taxonomy" id="316"/>
    <lineage>
        <taxon>Bacteria</taxon>
        <taxon>Pseudomonadati</taxon>
        <taxon>Pseudomonadota</taxon>
        <taxon>Gammaproteobacteria</taxon>
        <taxon>Pseudomonadales</taxon>
        <taxon>Pseudomonadaceae</taxon>
        <taxon>Stutzerimonas</taxon>
    </lineage>
</organism>
<feature type="transmembrane region" description="Helical" evidence="2">
    <location>
        <begin position="175"/>
        <end position="201"/>
    </location>
</feature>
<accession>A0A2N8SSM0</accession>
<comment type="caution">
    <text evidence="3">The sequence shown here is derived from an EMBL/GenBank/DDBJ whole genome shotgun (WGS) entry which is preliminary data.</text>
</comment>
<name>A0A2N8SSM0_STUST</name>
<proteinExistence type="predicted"/>
<dbReference type="InterPro" id="IPR021296">
    <property type="entry name" value="DUF2868"/>
</dbReference>
<feature type="transmembrane region" description="Helical" evidence="2">
    <location>
        <begin position="108"/>
        <end position="132"/>
    </location>
</feature>
<feature type="transmembrane region" description="Helical" evidence="2">
    <location>
        <begin position="77"/>
        <end position="96"/>
    </location>
</feature>
<evidence type="ECO:0000256" key="2">
    <source>
        <dbReference type="SAM" id="Phobius"/>
    </source>
</evidence>
<evidence type="ECO:0000256" key="1">
    <source>
        <dbReference type="SAM" id="MobiDB-lite"/>
    </source>
</evidence>
<gene>
    <name evidence="3" type="ORF">CXL00_12335</name>
</gene>
<keyword evidence="2" id="KW-0472">Membrane</keyword>
<keyword evidence="2" id="KW-1133">Transmembrane helix</keyword>